<evidence type="ECO:0000256" key="3">
    <source>
        <dbReference type="SAM" id="SignalP"/>
    </source>
</evidence>
<feature type="domain" description="Rax2-like third" evidence="6">
    <location>
        <begin position="381"/>
        <end position="533"/>
    </location>
</feature>
<feature type="chain" id="PRO_5034653404" description="Cellular morphogenesis protein" evidence="3">
    <location>
        <begin position="32"/>
        <end position="1214"/>
    </location>
</feature>
<protein>
    <recommendedName>
        <fullName evidence="9">Cellular morphogenesis protein</fullName>
    </recommendedName>
</protein>
<dbReference type="InterPro" id="IPR011043">
    <property type="entry name" value="Gal_Oxase/kelch_b-propeller"/>
</dbReference>
<feature type="signal peptide" evidence="3">
    <location>
        <begin position="1"/>
        <end position="31"/>
    </location>
</feature>
<dbReference type="GO" id="GO:1902929">
    <property type="term" value="C:plasma membrane of growing cell tip"/>
    <property type="evidence" value="ECO:0007669"/>
    <property type="project" value="TreeGrafter"/>
</dbReference>
<evidence type="ECO:0008006" key="9">
    <source>
        <dbReference type="Google" id="ProtNLM"/>
    </source>
</evidence>
<dbReference type="EMBL" id="JAACFV010000027">
    <property type="protein sequence ID" value="KAF7510745.1"/>
    <property type="molecule type" value="Genomic_DNA"/>
</dbReference>
<keyword evidence="3" id="KW-0732">Signal</keyword>
<dbReference type="Proteomes" id="UP000606974">
    <property type="component" value="Unassembled WGS sequence"/>
</dbReference>
<evidence type="ECO:0000313" key="8">
    <source>
        <dbReference type="Proteomes" id="UP000606974"/>
    </source>
</evidence>
<dbReference type="InterPro" id="IPR048265">
    <property type="entry name" value="Rax2-like_third"/>
</dbReference>
<dbReference type="Pfam" id="PF20843">
    <property type="entry name" value="Rax2_3"/>
    <property type="match status" value="1"/>
</dbReference>
<dbReference type="PANTHER" id="PTHR31778:SF2">
    <property type="entry name" value="BUD SITE SELECTION PROTEIN RAX2"/>
    <property type="match status" value="1"/>
</dbReference>
<sequence length="1214" mass="127585">MMRFHSLLGSAAAEIAVIILLFTSTLPSTQGALTPVPPPPIDLSSLGSVALAGNFDSISIYSYEGQSQGSSTDGSQSVLSPLPNGAFGSISAADANINTMCPFVMEGGTLAGVIVGGNFTSLGGVDAQGIALLDPNTQQVTPLPGVFGHVNAMLCDRETNSVYVGGAFKAANSTNAIAWVGMTGWSNLPFAGFNAPVTSITKAPDGHIIFGGSFSGLGNSTTPTKRDGQVINIQTAQIIASASEGGYEPQNIVCPTNGTEDRAWLLPDNTPGYWRASMEFGYQPSLLRIYNTNENGKGTKTFRFTARPINGIMNFTYIDPSTGEEAACDARCPLVQNASVPYQDFRFVNEVGMNSFQIDISEWYGSGAGLAGIELFQDDMFAYAVNDFNEPSCARSEYPSRSSTTGTWFSSPPGRNGPEYLVANISGEVRPSITFEPNIKQSGNYSILVYTPGCKQDNACATRGIVNVTASLTSTGSPAHTTQIFQTNDFDKFDQIYLGPVDGSSGSFRPRVTLTPISDQGTVVASRVRFDLIASTGGLNGLFEYNPNVAVVDTNFSNSAINNAGTRLDPGASVTALATHDQTIYAGGNFSDTVFENIMAFSDNNATSLPGGGLNAAVSALYSLGDFLYVGGNFSNTSQGDIPGLSNVAAFSYSRNEWVALAAGLNGPVERIVPIPINTTENQPETCISFNGAFTEILAAGNGRPSRAQHLAIWVPSRHDWLQNLDIPHAALRGQLTSFADVPNGANLVAGTLTSTGIESTGAVGLQAADDGVRLAQLPIRFEQTSSQGSLSKRALTGDQNVSGVVTGLFYNNGGRNVTVYGGHFAAASSAGNTLNNLVFLNGSNHDAVTGLPGGIDQNSTFLALALQNDLLFAGGSVSGRLADTPINGLVVYDFTRADYITSQPPALQGENVVVNSIKTRPGSSDVYVGGSFDTAGSLGCESLCIFQASSGQWNSPGSALSGTVSSLTWASNNRLVLAGNLTVGGNDTSLATYEPDSQTWTALSIPQVPGPVTAFAPATIDVSKWWAAGKRSDGSIFLGQYDGTNYRPINDAFTPTTSIRGLQVIGLTEQHQPSDVLERDQSLLITGQLDLRDFGNVSAVLYNGTTFTPFILSSTADGQPGSVSQMFSSRVNPLRSGGGRHSNGITVLVALCAALGTIFLVVVLGVIIDRIQRRRSGYTRIPTNHTDKSSNINRVPPETLFGSLSHRNSPPHV</sequence>
<dbReference type="InterPro" id="IPR015915">
    <property type="entry name" value="Kelch-typ_b-propeller"/>
</dbReference>
<feature type="domain" description="Rax2-like second" evidence="5">
    <location>
        <begin position="226"/>
        <end position="370"/>
    </location>
</feature>
<dbReference type="Pfam" id="PF12768">
    <property type="entry name" value="Rax2"/>
    <property type="match status" value="1"/>
</dbReference>
<dbReference type="Pfam" id="PF20842">
    <property type="entry name" value="Rax2_2"/>
    <property type="match status" value="1"/>
</dbReference>
<evidence type="ECO:0000256" key="2">
    <source>
        <dbReference type="SAM" id="Phobius"/>
    </source>
</evidence>
<keyword evidence="2" id="KW-0472">Membrane</keyword>
<evidence type="ECO:0000259" key="5">
    <source>
        <dbReference type="Pfam" id="PF20842"/>
    </source>
</evidence>
<feature type="transmembrane region" description="Helical" evidence="2">
    <location>
        <begin position="1146"/>
        <end position="1169"/>
    </location>
</feature>
<evidence type="ECO:0000259" key="4">
    <source>
        <dbReference type="Pfam" id="PF12768"/>
    </source>
</evidence>
<dbReference type="InterPro" id="IPR024982">
    <property type="entry name" value="Rax2-like_C"/>
</dbReference>
<evidence type="ECO:0000313" key="7">
    <source>
        <dbReference type="EMBL" id="KAF7510745.1"/>
    </source>
</evidence>
<feature type="domain" description="Rax2-like C-terminal" evidence="4">
    <location>
        <begin position="890"/>
        <end position="1134"/>
    </location>
</feature>
<dbReference type="SUPFAM" id="SSF101898">
    <property type="entry name" value="NHL repeat"/>
    <property type="match status" value="1"/>
</dbReference>
<accession>A0A8H7E702</accession>
<comment type="caution">
    <text evidence="7">The sequence shown here is derived from an EMBL/GenBank/DDBJ whole genome shotgun (WGS) entry which is preliminary data.</text>
</comment>
<evidence type="ECO:0000256" key="1">
    <source>
        <dbReference type="SAM" id="MobiDB-lite"/>
    </source>
</evidence>
<evidence type="ECO:0000259" key="6">
    <source>
        <dbReference type="Pfam" id="PF20843"/>
    </source>
</evidence>
<feature type="compositionally biased region" description="Polar residues" evidence="1">
    <location>
        <begin position="1182"/>
        <end position="1194"/>
    </location>
</feature>
<reference evidence="7" key="1">
    <citation type="submission" date="2020-02" db="EMBL/GenBank/DDBJ databases">
        <authorList>
            <person name="Palmer J.M."/>
        </authorList>
    </citation>
    <scope>NUCLEOTIDE SEQUENCE</scope>
    <source>
        <strain evidence="7">EPUS1.4</strain>
        <tissue evidence="7">Thallus</tissue>
    </source>
</reference>
<dbReference type="OrthoDB" id="2503993at2759"/>
<dbReference type="PANTHER" id="PTHR31778">
    <property type="entry name" value="BUD SITE SELECTION PROTEIN RAX2"/>
    <property type="match status" value="1"/>
</dbReference>
<gene>
    <name evidence="7" type="ORF">GJ744_006111</name>
</gene>
<dbReference type="SUPFAM" id="SSF50965">
    <property type="entry name" value="Galactose oxidase, central domain"/>
    <property type="match status" value="1"/>
</dbReference>
<feature type="region of interest" description="Disordered" evidence="1">
    <location>
        <begin position="1180"/>
        <end position="1214"/>
    </location>
</feature>
<proteinExistence type="predicted"/>
<dbReference type="AlphaFoldDB" id="A0A8H7E702"/>
<keyword evidence="2" id="KW-1133">Transmembrane helix</keyword>
<organism evidence="7 8">
    <name type="scientific">Endocarpon pusillum</name>
    <dbReference type="NCBI Taxonomy" id="364733"/>
    <lineage>
        <taxon>Eukaryota</taxon>
        <taxon>Fungi</taxon>
        <taxon>Dikarya</taxon>
        <taxon>Ascomycota</taxon>
        <taxon>Pezizomycotina</taxon>
        <taxon>Eurotiomycetes</taxon>
        <taxon>Chaetothyriomycetidae</taxon>
        <taxon>Verrucariales</taxon>
        <taxon>Verrucariaceae</taxon>
        <taxon>Endocarpon</taxon>
    </lineage>
</organism>
<keyword evidence="2" id="KW-0812">Transmembrane</keyword>
<dbReference type="InterPro" id="IPR048266">
    <property type="entry name" value="Rax2-like_second"/>
</dbReference>
<dbReference type="Gene3D" id="2.120.10.80">
    <property type="entry name" value="Kelch-type beta propeller"/>
    <property type="match status" value="1"/>
</dbReference>
<keyword evidence="8" id="KW-1185">Reference proteome</keyword>
<name>A0A8H7E702_9EURO</name>